<dbReference type="Gene3D" id="3.20.20.410">
    <property type="entry name" value="Protein of unknown function UPF0759"/>
    <property type="match status" value="1"/>
</dbReference>
<dbReference type="OrthoDB" id="9780310at2"/>
<dbReference type="PANTHER" id="PTHR30348">
    <property type="entry name" value="UNCHARACTERIZED PROTEIN YECE"/>
    <property type="match status" value="1"/>
</dbReference>
<dbReference type="Pfam" id="PF01904">
    <property type="entry name" value="DUF72"/>
    <property type="match status" value="1"/>
</dbReference>
<reference evidence="2" key="1">
    <citation type="submission" date="2012-06" db="EMBL/GenBank/DDBJ databases">
        <title>Complete sequence of chromosome of Desulfomonile tiedjei DSM 6799.</title>
        <authorList>
            <person name="Lucas S."/>
            <person name="Copeland A."/>
            <person name="Lapidus A."/>
            <person name="Glavina del Rio T."/>
            <person name="Dalin E."/>
            <person name="Tice H."/>
            <person name="Bruce D."/>
            <person name="Goodwin L."/>
            <person name="Pitluck S."/>
            <person name="Peters L."/>
            <person name="Ovchinnikova G."/>
            <person name="Zeytun A."/>
            <person name="Lu M."/>
            <person name="Kyrpides N."/>
            <person name="Mavromatis K."/>
            <person name="Ivanova N."/>
            <person name="Brettin T."/>
            <person name="Detter J.C."/>
            <person name="Han C."/>
            <person name="Larimer F."/>
            <person name="Land M."/>
            <person name="Hauser L."/>
            <person name="Markowitz V."/>
            <person name="Cheng J.-F."/>
            <person name="Hugenholtz P."/>
            <person name="Woyke T."/>
            <person name="Wu D."/>
            <person name="Spring S."/>
            <person name="Schroeder M."/>
            <person name="Brambilla E."/>
            <person name="Klenk H.-P."/>
            <person name="Eisen J.A."/>
        </authorList>
    </citation>
    <scope>NUCLEOTIDE SEQUENCE [LARGE SCALE GENOMIC DNA]</scope>
    <source>
        <strain evidence="2">ATCC 49306 / DSM 6799 / DCB-1</strain>
    </source>
</reference>
<organism evidence="1 2">
    <name type="scientific">Desulfomonile tiedjei (strain ATCC 49306 / DSM 6799 / DCB-1)</name>
    <dbReference type="NCBI Taxonomy" id="706587"/>
    <lineage>
        <taxon>Bacteria</taxon>
        <taxon>Pseudomonadati</taxon>
        <taxon>Thermodesulfobacteriota</taxon>
        <taxon>Desulfomonilia</taxon>
        <taxon>Desulfomonilales</taxon>
        <taxon>Desulfomonilaceae</taxon>
        <taxon>Desulfomonile</taxon>
    </lineage>
</organism>
<keyword evidence="2" id="KW-1185">Reference proteome</keyword>
<dbReference type="AlphaFoldDB" id="I4C702"/>
<dbReference type="KEGG" id="dti:Desti_2664"/>
<dbReference type="Proteomes" id="UP000006055">
    <property type="component" value="Chromosome"/>
</dbReference>
<proteinExistence type="predicted"/>
<dbReference type="SUPFAM" id="SSF117396">
    <property type="entry name" value="TM1631-like"/>
    <property type="match status" value="1"/>
</dbReference>
<dbReference type="InterPro" id="IPR036520">
    <property type="entry name" value="UPF0759_sf"/>
</dbReference>
<sequence length="252" mass="29532">MNKRPSVNIGTSGWHYNHWIGPFYPEDLPKRNFFQHYAKKFMTVEINNSFYMLPQTKTFESWKDQSPAGFLYAVKASRFITHMKRLKDPDRSLPEFFRRVEILETKLGPILFQLPPHWKYNEERFQQFLAALPRSHRYAFEFRDQSWINDNALALLKRYGAALVLYDFGELSVPKQATADFVYVRLHGPGGPYEGSYSLEELRTWSDAIAAWSDDGLDVFCYFDNDQCGYAPKNAIQLMELVQSARKGSRRK</sequence>
<dbReference type="PANTHER" id="PTHR30348:SF4">
    <property type="entry name" value="DUF72 DOMAIN-CONTAINING PROTEIN"/>
    <property type="match status" value="1"/>
</dbReference>
<evidence type="ECO:0008006" key="3">
    <source>
        <dbReference type="Google" id="ProtNLM"/>
    </source>
</evidence>
<evidence type="ECO:0000313" key="2">
    <source>
        <dbReference type="Proteomes" id="UP000006055"/>
    </source>
</evidence>
<dbReference type="InterPro" id="IPR002763">
    <property type="entry name" value="DUF72"/>
</dbReference>
<dbReference type="eggNOG" id="COG1801">
    <property type="taxonomic scope" value="Bacteria"/>
</dbReference>
<accession>I4C702</accession>
<dbReference type="PATRIC" id="fig|706587.4.peg.3045"/>
<name>I4C702_DESTA</name>
<dbReference type="RefSeq" id="WP_014810484.1">
    <property type="nucleotide sequence ID" value="NC_018025.1"/>
</dbReference>
<evidence type="ECO:0000313" key="1">
    <source>
        <dbReference type="EMBL" id="AFM25343.1"/>
    </source>
</evidence>
<gene>
    <name evidence="1" type="ordered locus">Desti_2664</name>
</gene>
<protein>
    <recommendedName>
        <fullName evidence="3">DUF72 domain-containing protein</fullName>
    </recommendedName>
</protein>
<dbReference type="STRING" id="706587.Desti_2664"/>
<dbReference type="EMBL" id="CP003360">
    <property type="protein sequence ID" value="AFM25343.1"/>
    <property type="molecule type" value="Genomic_DNA"/>
</dbReference>
<dbReference type="HOGENOM" id="CLU_046519_0_1_7"/>